<keyword evidence="2" id="KW-1185">Reference proteome</keyword>
<name>A0ACC2W9E2_9TREE</name>
<reference evidence="1" key="1">
    <citation type="submission" date="2023-04" db="EMBL/GenBank/DDBJ databases">
        <title>Draft Genome sequencing of Naganishia species isolated from polar environments using Oxford Nanopore Technology.</title>
        <authorList>
            <person name="Leo P."/>
            <person name="Venkateswaran K."/>
        </authorList>
    </citation>
    <scope>NUCLEOTIDE SEQUENCE</scope>
    <source>
        <strain evidence="1">MNA-CCFEE 5423</strain>
    </source>
</reference>
<evidence type="ECO:0000313" key="2">
    <source>
        <dbReference type="Proteomes" id="UP001227268"/>
    </source>
</evidence>
<sequence>MDLVEQLAKQASQISMYDIKSYYNQAKNAVLNVSEMEAKVREATNDDSWGASSTLMQEIAQGQQFNEILPLIWSRFHECEARDWRQIYKALTLLEYLVKNGSERVVDDARSHVATIKMLRSFHYIDEKGKDQGINVRNRAKELADLLGDIERIRQERRKAKQNRNKYSGVAGGGGEYGSGMRGDGSGGGGSQSRYGGFGSDTYNAGSSGSRGGYSGRDDYDSGDLYRGSGTSGGRGGGSSSAAADFDQYDAGDDEEVSASRSSTSASRPTARRPAGASSLSASTSRSKAPAASKTPAPAAPPKPVVDLFDFDNEPSSSIPAGAPLTAASASLVDDEDFADFQAAPTSGFDSAISPAHAPKPAGNVFDFLDAGVPASKPAPSSAPAYAPASSGFGAFGTSSPATYTAPATSSPIGQARPLNTMPQQNQAEAAGSSSGLGGFDDLWNTSLSSVGGSKVPANGSGKKTIAEMEREKSMASLWGSSGAAGGSSAQQKPSSSGFEDLLG</sequence>
<comment type="caution">
    <text evidence="1">The sequence shown here is derived from an EMBL/GenBank/DDBJ whole genome shotgun (WGS) entry which is preliminary data.</text>
</comment>
<evidence type="ECO:0000313" key="1">
    <source>
        <dbReference type="EMBL" id="KAJ9107471.1"/>
    </source>
</evidence>
<dbReference type="EMBL" id="JASBWT010000002">
    <property type="protein sequence ID" value="KAJ9107471.1"/>
    <property type="molecule type" value="Genomic_DNA"/>
</dbReference>
<accession>A0ACC2W9E2</accession>
<organism evidence="1 2">
    <name type="scientific">Naganishia friedmannii</name>
    <dbReference type="NCBI Taxonomy" id="89922"/>
    <lineage>
        <taxon>Eukaryota</taxon>
        <taxon>Fungi</taxon>
        <taxon>Dikarya</taxon>
        <taxon>Basidiomycota</taxon>
        <taxon>Agaricomycotina</taxon>
        <taxon>Tremellomycetes</taxon>
        <taxon>Filobasidiales</taxon>
        <taxon>Filobasidiaceae</taxon>
        <taxon>Naganishia</taxon>
    </lineage>
</organism>
<gene>
    <name evidence="1" type="ORF">QFC21_000924</name>
</gene>
<protein>
    <submittedName>
        <fullName evidence="1">Uncharacterized protein</fullName>
    </submittedName>
</protein>
<dbReference type="Proteomes" id="UP001227268">
    <property type="component" value="Unassembled WGS sequence"/>
</dbReference>
<proteinExistence type="predicted"/>